<evidence type="ECO:0000256" key="1">
    <source>
        <dbReference type="SAM" id="MobiDB-lite"/>
    </source>
</evidence>
<evidence type="ECO:0000313" key="3">
    <source>
        <dbReference type="WBParaSite" id="Csp11.Scaffold630.g22018.t1"/>
    </source>
</evidence>
<feature type="region of interest" description="Disordered" evidence="1">
    <location>
        <begin position="231"/>
        <end position="266"/>
    </location>
</feature>
<sequence length="266" mass="30803">MEAENSAKTEVKPPVSMTSICQGCSECFSNTEYKAHFDSCEKLERFSHAQKAMFWNDYLYRLHTFQAEQLVKTLDFSNYTLSEGQQYPNVPCHCETNGEHPQLECLRKLGEPEMRTKGTELIRQAMEYYKKYEEHRIETVCEESNLRQNFIFNKYFPEMTEKALAEMIGTGYHAYISNKELGPKIHKLVIQMNRKNTAIETAAENIATKTENWNKLLEVQIADRVAKNAATLKKWETRNEQNKGSKSKRSASQSSSSTASKRPRRK</sequence>
<proteinExistence type="predicted"/>
<dbReference type="eggNOG" id="ENOG502TK5M">
    <property type="taxonomic scope" value="Eukaryota"/>
</dbReference>
<protein>
    <submittedName>
        <fullName evidence="3">C2H2-type domain-containing protein</fullName>
    </submittedName>
</protein>
<feature type="compositionally biased region" description="Basic and acidic residues" evidence="1">
    <location>
        <begin position="233"/>
        <end position="243"/>
    </location>
</feature>
<reference evidence="3" key="1">
    <citation type="submission" date="2016-11" db="UniProtKB">
        <authorList>
            <consortium name="WormBaseParasite"/>
        </authorList>
    </citation>
    <scope>IDENTIFICATION</scope>
</reference>
<dbReference type="WBParaSite" id="Csp11.Scaffold630.g22018.t1">
    <property type="protein sequence ID" value="Csp11.Scaffold630.g22018.t1"/>
    <property type="gene ID" value="Csp11.Scaffold630.g22018"/>
</dbReference>
<name>A0A1I7V3H6_9PELO</name>
<feature type="compositionally biased region" description="Low complexity" evidence="1">
    <location>
        <begin position="250"/>
        <end position="260"/>
    </location>
</feature>
<keyword evidence="2" id="KW-1185">Reference proteome</keyword>
<dbReference type="Proteomes" id="UP000095282">
    <property type="component" value="Unplaced"/>
</dbReference>
<accession>A0A1I7V3H6</accession>
<organism evidence="2 3">
    <name type="scientific">Caenorhabditis tropicalis</name>
    <dbReference type="NCBI Taxonomy" id="1561998"/>
    <lineage>
        <taxon>Eukaryota</taxon>
        <taxon>Metazoa</taxon>
        <taxon>Ecdysozoa</taxon>
        <taxon>Nematoda</taxon>
        <taxon>Chromadorea</taxon>
        <taxon>Rhabditida</taxon>
        <taxon>Rhabditina</taxon>
        <taxon>Rhabditomorpha</taxon>
        <taxon>Rhabditoidea</taxon>
        <taxon>Rhabditidae</taxon>
        <taxon>Peloderinae</taxon>
        <taxon>Caenorhabditis</taxon>
    </lineage>
</organism>
<dbReference type="AlphaFoldDB" id="A0A1I7V3H6"/>
<evidence type="ECO:0000313" key="2">
    <source>
        <dbReference type="Proteomes" id="UP000095282"/>
    </source>
</evidence>